<sequence>MYMMLMTLLPFFFLLVLNAIIIIKQTNQANAKASAIQALETSSLTSTTFDATDCEKIRKPLQAKVSIISEAAVSPDDTITMIAVVILFLLCNTLALVVNLIETFFEPDALLLNMLTDTSNFLVVLNSSVNCIIYLIFNKEYRAVFLETVAYLRQKFCCWLGIYSTPRPESNQELLYKHSKPSESESTSTTPLAQHGNRVHISTTKKPPLPPMSSSSAAAAARDLESQNNGGSGYQSYQNDASTSPVWQRQSDSMNNDDYWASVVAETSITFPSPALSYQHSNFDLSIPDDADEIDSGWDEENASQATRYRQHPPYQTTWLAEVKITKHRTAGRPHIYVKPISRNAQSNMSVTAL</sequence>
<accession>A0AC34FNV5</accession>
<proteinExistence type="predicted"/>
<name>A0AC34FNV5_9BILA</name>
<dbReference type="WBParaSite" id="ES5_v2.g19021.t1">
    <property type="protein sequence ID" value="ES5_v2.g19021.t1"/>
    <property type="gene ID" value="ES5_v2.g19021"/>
</dbReference>
<organism evidence="1 2">
    <name type="scientific">Panagrolaimus sp. ES5</name>
    <dbReference type="NCBI Taxonomy" id="591445"/>
    <lineage>
        <taxon>Eukaryota</taxon>
        <taxon>Metazoa</taxon>
        <taxon>Ecdysozoa</taxon>
        <taxon>Nematoda</taxon>
        <taxon>Chromadorea</taxon>
        <taxon>Rhabditida</taxon>
        <taxon>Tylenchina</taxon>
        <taxon>Panagrolaimomorpha</taxon>
        <taxon>Panagrolaimoidea</taxon>
        <taxon>Panagrolaimidae</taxon>
        <taxon>Panagrolaimus</taxon>
    </lineage>
</organism>
<dbReference type="Proteomes" id="UP000887579">
    <property type="component" value="Unplaced"/>
</dbReference>
<evidence type="ECO:0000313" key="1">
    <source>
        <dbReference type="Proteomes" id="UP000887579"/>
    </source>
</evidence>
<protein>
    <submittedName>
        <fullName evidence="2">G-protein coupled receptors family 1 profile domain-containing protein</fullName>
    </submittedName>
</protein>
<evidence type="ECO:0000313" key="2">
    <source>
        <dbReference type="WBParaSite" id="ES5_v2.g19021.t1"/>
    </source>
</evidence>
<reference evidence="2" key="1">
    <citation type="submission" date="2022-11" db="UniProtKB">
        <authorList>
            <consortium name="WormBaseParasite"/>
        </authorList>
    </citation>
    <scope>IDENTIFICATION</scope>
</reference>